<reference evidence="4" key="1">
    <citation type="submission" date="2018-05" db="EMBL/GenBank/DDBJ databases">
        <authorList>
            <person name="Lanie J.A."/>
            <person name="Ng W.-L."/>
            <person name="Kazmierczak K.M."/>
            <person name="Andrzejewski T.M."/>
            <person name="Davidsen T.M."/>
            <person name="Wayne K.J."/>
            <person name="Tettelin H."/>
            <person name="Glass J.I."/>
            <person name="Rusch D."/>
            <person name="Podicherti R."/>
            <person name="Tsui H.-C.T."/>
            <person name="Winkler M.E."/>
        </authorList>
    </citation>
    <scope>NUCLEOTIDE SEQUENCE</scope>
</reference>
<dbReference type="AlphaFoldDB" id="A0A381SED9"/>
<keyword evidence="2" id="KW-0472">Membrane</keyword>
<dbReference type="Pfam" id="PF01478">
    <property type="entry name" value="Peptidase_A24"/>
    <property type="match status" value="1"/>
</dbReference>
<dbReference type="InterPro" id="IPR050882">
    <property type="entry name" value="Prepilin_peptidase/N-MTase"/>
</dbReference>
<dbReference type="GO" id="GO:0005886">
    <property type="term" value="C:plasma membrane"/>
    <property type="evidence" value="ECO:0007669"/>
    <property type="project" value="TreeGrafter"/>
</dbReference>
<dbReference type="PANTHER" id="PTHR30487">
    <property type="entry name" value="TYPE 4 PREPILIN-LIKE PROTEINS LEADER PEPTIDE-PROCESSING ENZYME"/>
    <property type="match status" value="1"/>
</dbReference>
<feature type="transmembrane region" description="Helical" evidence="2">
    <location>
        <begin position="100"/>
        <end position="119"/>
    </location>
</feature>
<sequence>MLEITNLARGAVIGVGLAWLLERWVMNLFDQVSAADPEEFPQNTVENSSKLFSRWRIFAGMSIAAAALCVWRQWSPELLSDLILVTALVGIAWIDRKTLLIEGRLVALAMGLRLVWLSFFAPQEMLNSLTGLLVGAGLLYFVGFLYETFCHRQGLGEGDPAVLGLIGMWVDWHGLGAVLLIAALSGILIGGVSLLRQKKTNQNIPDLLQTQIPFAPFLCLGGLIVYLLQETGFIVTGFGF</sequence>
<dbReference type="Gene3D" id="1.20.120.1220">
    <property type="match status" value="1"/>
</dbReference>
<gene>
    <name evidence="4" type="ORF">METZ01_LOCUS55279</name>
</gene>
<keyword evidence="2" id="KW-1133">Transmembrane helix</keyword>
<dbReference type="InterPro" id="IPR000045">
    <property type="entry name" value="Prepilin_IV_endopep_pep"/>
</dbReference>
<feature type="transmembrane region" description="Helical" evidence="2">
    <location>
        <begin position="78"/>
        <end position="94"/>
    </location>
</feature>
<evidence type="ECO:0000259" key="3">
    <source>
        <dbReference type="Pfam" id="PF01478"/>
    </source>
</evidence>
<evidence type="ECO:0000256" key="2">
    <source>
        <dbReference type="SAM" id="Phobius"/>
    </source>
</evidence>
<organism evidence="4">
    <name type="scientific">marine metagenome</name>
    <dbReference type="NCBI Taxonomy" id="408172"/>
    <lineage>
        <taxon>unclassified sequences</taxon>
        <taxon>metagenomes</taxon>
        <taxon>ecological metagenomes</taxon>
    </lineage>
</organism>
<feature type="transmembrane region" description="Helical" evidence="2">
    <location>
        <begin position="7"/>
        <end position="26"/>
    </location>
</feature>
<proteinExistence type="inferred from homology"/>
<accession>A0A381SED9</accession>
<feature type="transmembrane region" description="Helical" evidence="2">
    <location>
        <begin position="207"/>
        <end position="228"/>
    </location>
</feature>
<keyword evidence="2" id="KW-0812">Transmembrane</keyword>
<protein>
    <recommendedName>
        <fullName evidence="3">Prepilin type IV endopeptidase peptidase domain-containing protein</fullName>
    </recommendedName>
</protein>
<dbReference type="PRINTS" id="PR00864">
    <property type="entry name" value="PREPILNPTASE"/>
</dbReference>
<dbReference type="PANTHER" id="PTHR30487:SF0">
    <property type="entry name" value="PREPILIN LEADER PEPTIDASE_N-METHYLTRANSFERASE-RELATED"/>
    <property type="match status" value="1"/>
</dbReference>
<feature type="domain" description="Prepilin type IV endopeptidase peptidase" evidence="3">
    <location>
        <begin position="82"/>
        <end position="190"/>
    </location>
</feature>
<feature type="transmembrane region" description="Helical" evidence="2">
    <location>
        <begin position="172"/>
        <end position="195"/>
    </location>
</feature>
<dbReference type="EMBL" id="UINC01003004">
    <property type="protein sequence ID" value="SVA02425.1"/>
    <property type="molecule type" value="Genomic_DNA"/>
</dbReference>
<name>A0A381SED9_9ZZZZ</name>
<comment type="similarity">
    <text evidence="1">Belongs to the peptidase A24 family.</text>
</comment>
<dbReference type="GO" id="GO:0004190">
    <property type="term" value="F:aspartic-type endopeptidase activity"/>
    <property type="evidence" value="ECO:0007669"/>
    <property type="project" value="InterPro"/>
</dbReference>
<dbReference type="InterPro" id="IPR014032">
    <property type="entry name" value="Peptidase_A24A_bac"/>
</dbReference>
<evidence type="ECO:0000313" key="4">
    <source>
        <dbReference type="EMBL" id="SVA02425.1"/>
    </source>
</evidence>
<feature type="transmembrane region" description="Helical" evidence="2">
    <location>
        <begin position="55"/>
        <end position="71"/>
    </location>
</feature>
<evidence type="ECO:0000256" key="1">
    <source>
        <dbReference type="ARBA" id="ARBA00005801"/>
    </source>
</evidence>
<dbReference type="GO" id="GO:0006465">
    <property type="term" value="P:signal peptide processing"/>
    <property type="evidence" value="ECO:0007669"/>
    <property type="project" value="TreeGrafter"/>
</dbReference>
<feature type="transmembrane region" description="Helical" evidence="2">
    <location>
        <begin position="126"/>
        <end position="146"/>
    </location>
</feature>